<dbReference type="Gene3D" id="1.10.287.110">
    <property type="entry name" value="DnaJ domain"/>
    <property type="match status" value="1"/>
</dbReference>
<protein>
    <recommendedName>
        <fullName evidence="1">J domain-containing protein</fullName>
    </recommendedName>
</protein>
<dbReference type="STRING" id="351160.RCIX2503"/>
<keyword evidence="3" id="KW-1185">Reference proteome</keyword>
<gene>
    <name evidence="2" type="ORF">RCIX2503</name>
</gene>
<evidence type="ECO:0000313" key="2">
    <source>
        <dbReference type="EMBL" id="CAJ37571.1"/>
    </source>
</evidence>
<reference evidence="2 3" key="1">
    <citation type="journal article" date="2006" name="Science">
        <title>Genome of rice cluster I archaea -- the key methane producers in the rice rhizosphere.</title>
        <authorList>
            <person name="Erkel C."/>
            <person name="Kube M."/>
            <person name="Reinhardt R."/>
            <person name="Liesack W."/>
        </authorList>
    </citation>
    <scope>NUCLEOTIDE SEQUENCE [LARGE SCALE GENOMIC DNA]</scope>
    <source>
        <strain evidence="3">DSM 22066 / NBRC 105507 / MRE50</strain>
    </source>
</reference>
<name>Q0W222_METAR</name>
<dbReference type="InterPro" id="IPR036869">
    <property type="entry name" value="J_dom_sf"/>
</dbReference>
<dbReference type="GeneID" id="5144815"/>
<organism evidence="2 3">
    <name type="scientific">Methanocella arvoryzae (strain DSM 22066 / NBRC 105507 / MRE50)</name>
    <dbReference type="NCBI Taxonomy" id="351160"/>
    <lineage>
        <taxon>Archaea</taxon>
        <taxon>Methanobacteriati</taxon>
        <taxon>Methanobacteriota</taxon>
        <taxon>Stenosarchaea group</taxon>
        <taxon>Methanomicrobia</taxon>
        <taxon>Methanocellales</taxon>
        <taxon>Methanocellaceae</taxon>
        <taxon>Methanocella</taxon>
    </lineage>
</organism>
<feature type="domain" description="J" evidence="1">
    <location>
        <begin position="6"/>
        <end position="69"/>
    </location>
</feature>
<dbReference type="Proteomes" id="UP000000663">
    <property type="component" value="Chromosome"/>
</dbReference>
<dbReference type="RefSeq" id="WP_012035014.1">
    <property type="nucleotide sequence ID" value="NC_009464.1"/>
</dbReference>
<dbReference type="eggNOG" id="arCOG02846">
    <property type="taxonomic scope" value="Archaea"/>
</dbReference>
<dbReference type="KEGG" id="rci:RCIX2503"/>
<proteinExistence type="predicted"/>
<accession>Q0W222</accession>
<dbReference type="SUPFAM" id="SSF46565">
    <property type="entry name" value="Chaperone J-domain"/>
    <property type="match status" value="1"/>
</dbReference>
<dbReference type="AlphaFoldDB" id="Q0W222"/>
<sequence>MEDIRAYLNFFGVGEAVDEEELKRVRNVFLKRYHPDSGEKSDEMAKKINIAYEKIAAFIEFRDQIRSSGGDSPGFSDYSGLYNKYRDSGSLEAAQEFYAEMRQRQGAGLRKHAFSFHGVYEDQAPSAYKHYFVDAVLNYTYLASKQKDIGYTCGQYLEVFPLNVFARWVEQVYPEWQTDRPKIWAEIRGKNYKTLFIAAVEEYTRTNKCAVRDALLAFRIPESKYYYWKSCKVN</sequence>
<dbReference type="InterPro" id="IPR001623">
    <property type="entry name" value="DnaJ_domain"/>
</dbReference>
<dbReference type="EMBL" id="AM114193">
    <property type="protein sequence ID" value="CAJ37571.1"/>
    <property type="molecule type" value="Genomic_DNA"/>
</dbReference>
<evidence type="ECO:0000259" key="1">
    <source>
        <dbReference type="PROSITE" id="PS50076"/>
    </source>
</evidence>
<evidence type="ECO:0000313" key="3">
    <source>
        <dbReference type="Proteomes" id="UP000000663"/>
    </source>
</evidence>
<dbReference type="PROSITE" id="PS50076">
    <property type="entry name" value="DNAJ_2"/>
    <property type="match status" value="1"/>
</dbReference>